<protein>
    <submittedName>
        <fullName evidence="1">Uncharacterized protein</fullName>
    </submittedName>
</protein>
<evidence type="ECO:0000313" key="1">
    <source>
        <dbReference type="EMBL" id="EGC83541.1"/>
    </source>
</evidence>
<dbReference type="RefSeq" id="WP_004817896.1">
    <property type="nucleotide sequence ID" value="NZ_AEXN01000032.1"/>
</dbReference>
<sequence>MNSNDYNTDRSFLYGRLIAVYEAYEHLYMDGFIGYAFNNFEKIKRRPEIYLIHLEKEKRNIGRFILKKDTESYNILEKELQNIKKLINDKFDTRSEEYGKSLGPGYIFGYESENRDLINAGVKLFV</sequence>
<accession>F0H1L8</accession>
<name>F0H1L8_9FIRM</name>
<reference evidence="1 2" key="1">
    <citation type="submission" date="2011-01" db="EMBL/GenBank/DDBJ databases">
        <authorList>
            <person name="Durkin A.S."/>
            <person name="Madupu R."/>
            <person name="Torralba M."/>
            <person name="Gillis M."/>
            <person name="Methe B."/>
            <person name="Sutton G."/>
            <person name="Nelson K.E."/>
        </authorList>
    </citation>
    <scope>NUCLEOTIDE SEQUENCE [LARGE SCALE GENOMIC DNA]</scope>
    <source>
        <strain evidence="1 2">ACS-025-V-Sch4</strain>
    </source>
</reference>
<dbReference type="EMBL" id="AEXN01000032">
    <property type="protein sequence ID" value="EGC83541.1"/>
    <property type="molecule type" value="Genomic_DNA"/>
</dbReference>
<dbReference type="Proteomes" id="UP000005277">
    <property type="component" value="Unassembled WGS sequence"/>
</dbReference>
<evidence type="ECO:0000313" key="2">
    <source>
        <dbReference type="Proteomes" id="UP000005277"/>
    </source>
</evidence>
<dbReference type="AlphaFoldDB" id="F0H1L8"/>
<keyword evidence="2" id="KW-1185">Reference proteome</keyword>
<dbReference type="OrthoDB" id="5389988at2"/>
<organism evidence="1 2">
    <name type="scientific">Anaerococcus hydrogenalis ACS-025-V-Sch4</name>
    <dbReference type="NCBI Taxonomy" id="879306"/>
    <lineage>
        <taxon>Bacteria</taxon>
        <taxon>Bacillati</taxon>
        <taxon>Bacillota</taxon>
        <taxon>Tissierellia</taxon>
        <taxon>Tissierellales</taxon>
        <taxon>Peptoniphilaceae</taxon>
        <taxon>Anaerococcus</taxon>
    </lineage>
</organism>
<gene>
    <name evidence="1" type="ORF">HMPREF9246_1222</name>
</gene>
<comment type="caution">
    <text evidence="1">The sequence shown here is derived from an EMBL/GenBank/DDBJ whole genome shotgun (WGS) entry which is preliminary data.</text>
</comment>
<proteinExistence type="predicted"/>